<keyword evidence="2" id="KW-1185">Reference proteome</keyword>
<comment type="caution">
    <text evidence="1">The sequence shown here is derived from an EMBL/GenBank/DDBJ whole genome shotgun (WGS) entry which is preliminary data.</text>
</comment>
<evidence type="ECO:0000313" key="1">
    <source>
        <dbReference type="EMBL" id="GIJ74361.1"/>
    </source>
</evidence>
<dbReference type="Proteomes" id="UP000635606">
    <property type="component" value="Unassembled WGS sequence"/>
</dbReference>
<dbReference type="RefSeq" id="WP_203934162.1">
    <property type="nucleotide sequence ID" value="NZ_BOPH01000133.1"/>
</dbReference>
<dbReference type="EMBL" id="BOPH01000133">
    <property type="protein sequence ID" value="GIJ74361.1"/>
    <property type="molecule type" value="Genomic_DNA"/>
</dbReference>
<evidence type="ECO:0000313" key="2">
    <source>
        <dbReference type="Proteomes" id="UP000635606"/>
    </source>
</evidence>
<organism evidence="1 2">
    <name type="scientific">Virgisporangium ochraceum</name>
    <dbReference type="NCBI Taxonomy" id="65505"/>
    <lineage>
        <taxon>Bacteria</taxon>
        <taxon>Bacillati</taxon>
        <taxon>Actinomycetota</taxon>
        <taxon>Actinomycetes</taxon>
        <taxon>Micromonosporales</taxon>
        <taxon>Micromonosporaceae</taxon>
        <taxon>Virgisporangium</taxon>
    </lineage>
</organism>
<gene>
    <name evidence="1" type="ORF">Voc01_092780</name>
</gene>
<reference evidence="1" key="1">
    <citation type="submission" date="2021-01" db="EMBL/GenBank/DDBJ databases">
        <title>Whole genome shotgun sequence of Virgisporangium ochraceum NBRC 16418.</title>
        <authorList>
            <person name="Komaki H."/>
            <person name="Tamura T."/>
        </authorList>
    </citation>
    <scope>NUCLEOTIDE SEQUENCE</scope>
    <source>
        <strain evidence="1">NBRC 16418</strain>
    </source>
</reference>
<proteinExistence type="predicted"/>
<name>A0A8J4A7L7_9ACTN</name>
<accession>A0A8J4A7L7</accession>
<dbReference type="AlphaFoldDB" id="A0A8J4A7L7"/>
<sequence>MWSQPTPTNAGLRPGFAASLVPGDWALLVRLPSRVLAAVLAVPVDPPLVSAGLAGLATIAQARATPAGLVREVATAIFASAEPPDDPGYPVRDECVRAGFVLAQRVPSADAEAYRAWVRRIGEAGVDPVPGDPVCASQMDLLDECQRALAA</sequence>
<protein>
    <submittedName>
        <fullName evidence="1">Uncharacterized protein</fullName>
    </submittedName>
</protein>